<evidence type="ECO:0000313" key="2">
    <source>
        <dbReference type="EMBL" id="NVD27446.1"/>
    </source>
</evidence>
<protein>
    <submittedName>
        <fullName evidence="2">DUF4437 domain-containing protein</fullName>
    </submittedName>
</protein>
<dbReference type="RefSeq" id="WP_176278973.1">
    <property type="nucleotide sequence ID" value="NZ_JABWMH010000002.1"/>
</dbReference>
<dbReference type="InterPro" id="IPR028013">
    <property type="entry name" value="DUF4437"/>
</dbReference>
<dbReference type="InterPro" id="IPR011051">
    <property type="entry name" value="RmlC_Cupin_sf"/>
</dbReference>
<dbReference type="SUPFAM" id="SSF51182">
    <property type="entry name" value="RmlC-like cupins"/>
    <property type="match status" value="2"/>
</dbReference>
<feature type="chain" id="PRO_5047544582" evidence="1">
    <location>
        <begin position="20"/>
        <end position="292"/>
    </location>
</feature>
<evidence type="ECO:0000313" key="3">
    <source>
        <dbReference type="Proteomes" id="UP000652427"/>
    </source>
</evidence>
<dbReference type="InterPro" id="IPR014710">
    <property type="entry name" value="RmlC-like_jellyroll"/>
</dbReference>
<accession>A0ABX2N1H6</accession>
<gene>
    <name evidence="2" type="ORF">HUO14_05955</name>
</gene>
<dbReference type="Gene3D" id="2.60.120.10">
    <property type="entry name" value="Jelly Rolls"/>
    <property type="match status" value="1"/>
</dbReference>
<feature type="signal peptide" evidence="1">
    <location>
        <begin position="1"/>
        <end position="19"/>
    </location>
</feature>
<sequence length="292" mass="30582">MTKKTLVSIATALSATVVACPPAVARDAAPSAVAVSAAETVVPDDVQWGPLNAARGDASPRAGNLWGDRTAPGASGFLVKFDEGFASPPHIHNVTYRGLVIEGLVHNDDPAAANMWLPAGSFWTQPAGESHITAAKGTSNLAYIEIQDGPYLVKPADEAFDNGERPINVDPSNFVWLDASDIDWLKLPDSAEIGSTPQMAFLWGNPHPGELSGTLLKLPAGYSGEIDGNGSPLRAVVIQGAVGHSQTGSNEVKALPSGSYFGSTVSTIHKVTNRTDGESIIYIRSRGAFTVR</sequence>
<reference evidence="2 3" key="1">
    <citation type="submission" date="2020-06" db="EMBL/GenBank/DDBJ databases">
        <authorList>
            <person name="Kim S.-J."/>
            <person name="Park S.-J."/>
        </authorList>
    </citation>
    <scope>NUCLEOTIDE SEQUENCE [LARGE SCALE GENOMIC DNA]</scope>
    <source>
        <strain evidence="2 3">SW-151</strain>
    </source>
</reference>
<dbReference type="PROSITE" id="PS51257">
    <property type="entry name" value="PROKAR_LIPOPROTEIN"/>
    <property type="match status" value="1"/>
</dbReference>
<dbReference type="Proteomes" id="UP000652427">
    <property type="component" value="Unassembled WGS sequence"/>
</dbReference>
<keyword evidence="1" id="KW-0732">Signal</keyword>
<dbReference type="EMBL" id="JABWMH010000002">
    <property type="protein sequence ID" value="NVD27446.1"/>
    <property type="molecule type" value="Genomic_DNA"/>
</dbReference>
<organism evidence="2 3">
    <name type="scientific">Parasphingorhabdus flavimaris</name>
    <dbReference type="NCBI Taxonomy" id="266812"/>
    <lineage>
        <taxon>Bacteria</taxon>
        <taxon>Pseudomonadati</taxon>
        <taxon>Pseudomonadota</taxon>
        <taxon>Alphaproteobacteria</taxon>
        <taxon>Sphingomonadales</taxon>
        <taxon>Sphingomonadaceae</taxon>
        <taxon>Parasphingorhabdus</taxon>
    </lineage>
</organism>
<dbReference type="Pfam" id="PF14499">
    <property type="entry name" value="DUF4437"/>
    <property type="match status" value="1"/>
</dbReference>
<dbReference type="CDD" id="cd06989">
    <property type="entry name" value="cupin_DRT102"/>
    <property type="match status" value="1"/>
</dbReference>
<proteinExistence type="predicted"/>
<keyword evidence="3" id="KW-1185">Reference proteome</keyword>
<comment type="caution">
    <text evidence="2">The sequence shown here is derived from an EMBL/GenBank/DDBJ whole genome shotgun (WGS) entry which is preliminary data.</text>
</comment>
<evidence type="ECO:0000256" key="1">
    <source>
        <dbReference type="SAM" id="SignalP"/>
    </source>
</evidence>
<name>A0ABX2N1H6_9SPHN</name>